<dbReference type="Proteomes" id="UP000669605">
    <property type="component" value="Unassembled WGS sequence"/>
</dbReference>
<gene>
    <name evidence="1" type="ORF">GV368_06290</name>
</gene>
<dbReference type="EMBL" id="JAAAUB010000007">
    <property type="protein sequence ID" value="NMH16712.1"/>
    <property type="molecule type" value="Genomic_DNA"/>
</dbReference>
<proteinExistence type="predicted"/>
<accession>A0ABX1QLE6</accession>
<dbReference type="RefSeq" id="WP_142804301.1">
    <property type="nucleotide sequence ID" value="NZ_JAAAUB010000007.1"/>
</dbReference>
<evidence type="ECO:0000313" key="2">
    <source>
        <dbReference type="Proteomes" id="UP000669605"/>
    </source>
</evidence>
<dbReference type="InterPro" id="IPR036567">
    <property type="entry name" value="RHF-like"/>
</dbReference>
<dbReference type="SUPFAM" id="SSF69754">
    <property type="entry name" value="Ribosome binding protein Y (YfiA homologue)"/>
    <property type="match status" value="1"/>
</dbReference>
<name>A0ABX1QLE6_9PROT</name>
<protein>
    <submittedName>
        <fullName evidence="1">HPF/RaiA family ribosome-associated protein</fullName>
    </submittedName>
</protein>
<organism evidence="1 2">
    <name type="scientific">Tepidiphilus baoligensis</name>
    <dbReference type="NCBI Taxonomy" id="2698687"/>
    <lineage>
        <taxon>Bacteria</taxon>
        <taxon>Pseudomonadati</taxon>
        <taxon>Pseudomonadota</taxon>
        <taxon>Hydrogenophilia</taxon>
        <taxon>Hydrogenophilales</taxon>
        <taxon>Hydrogenophilaceae</taxon>
        <taxon>Tepidiphilus</taxon>
    </lineage>
</organism>
<evidence type="ECO:0000313" key="1">
    <source>
        <dbReference type="EMBL" id="NMH16712.1"/>
    </source>
</evidence>
<keyword evidence="2" id="KW-1185">Reference proteome</keyword>
<comment type="caution">
    <text evidence="1">The sequence shown here is derived from an EMBL/GenBank/DDBJ whole genome shotgun (WGS) entry which is preliminary data.</text>
</comment>
<sequence length="107" mass="12578">MMKLELVCEGQTCAEIDREELAHRFSGAIRRFRDRVTWARVKLVDVRDETGAWAKRCVVQMRLRHRPQVVFAVTERVAQLAVERAVKRVQRVLERRFARPQVLPQPA</sequence>
<reference evidence="1 2" key="1">
    <citation type="journal article" date="2020" name="Curr. Microbiol.">
        <title>Tepidiphilus baoligensis sp. nov., a Novel Bacterium of the Family Hydrogenophilaceae Isolated from an Oil Reservoir.</title>
        <authorList>
            <person name="Zhang X."/>
            <person name="Wang G."/>
            <person name="Ma X."/>
            <person name="Yu J."/>
            <person name="You J."/>
            <person name="Xue Y."/>
            <person name="Ma Y."/>
        </authorList>
    </citation>
    <scope>NUCLEOTIDE SEQUENCE [LARGE SCALE GENOMIC DNA]</scope>
    <source>
        <strain evidence="1 2">B18-69</strain>
    </source>
</reference>